<evidence type="ECO:0000259" key="8">
    <source>
        <dbReference type="SMART" id="SM00382"/>
    </source>
</evidence>
<comment type="similarity">
    <text evidence="2">In the C-terminal section; belongs to the peptidase M41 family.</text>
</comment>
<keyword evidence="4" id="KW-0479">Metal-binding</keyword>
<dbReference type="InterPro" id="IPR003593">
    <property type="entry name" value="AAA+_ATPase"/>
</dbReference>
<name>A0ABU0BL83_9HYPH</name>
<dbReference type="PANTHER" id="PTHR23076:SF97">
    <property type="entry name" value="ATP-DEPENDENT ZINC METALLOPROTEASE YME1L1"/>
    <property type="match status" value="1"/>
</dbReference>
<comment type="cofactor">
    <cofactor evidence="1">
        <name>Zn(2+)</name>
        <dbReference type="ChEBI" id="CHEBI:29105"/>
    </cofactor>
</comment>
<evidence type="ECO:0000256" key="5">
    <source>
        <dbReference type="ARBA" id="ARBA00022801"/>
    </source>
</evidence>
<evidence type="ECO:0000256" key="3">
    <source>
        <dbReference type="ARBA" id="ARBA00022670"/>
    </source>
</evidence>
<evidence type="ECO:0000313" key="9">
    <source>
        <dbReference type="EMBL" id="MDQ0318994.1"/>
    </source>
</evidence>
<comment type="caution">
    <text evidence="9">The sequence shown here is derived from an EMBL/GenBank/DDBJ whole genome shotgun (WGS) entry which is preliminary data.</text>
</comment>
<evidence type="ECO:0000256" key="1">
    <source>
        <dbReference type="ARBA" id="ARBA00001947"/>
    </source>
</evidence>
<keyword evidence="3 9" id="KW-0645">Protease</keyword>
<dbReference type="RefSeq" id="WP_307227512.1">
    <property type="nucleotide sequence ID" value="NZ_JAUSVF010000001.1"/>
</dbReference>
<sequence length="627" mass="68138">MAEEKPSFERRIADHHIQRHLRSYRRAKACFLVVVLPAGVSSLVWKDAALAWSTNGDKTRWSFKDPVVVATDKALTDLGVARDRIVVLIESDDRDEFLANTTIAAADAVIEITSIDPKLLQLSYREVTGGNLSHADATILAALPAPRRRLVSLSGRPAAAAVARLAAAQENEDAAKSVDTASAKKKTPARPLGDLHGYGDAKQWGLELARDLSDYREGKIQWSDVDNGLLLSGPPGTGKTTFAKALAETCGVGLVKGSYATWLGTGDGHQGDFLKSMREAFDLARKLAPCVLLIDEIDNFTQRGSGSNKRYDDWMRGIVNGLLELLDGATPRDGVVVVGACNDASVIDHALRRPGRLDRHIEIGLPDAGARMHILRQHLGVDLDLRAYLRRTEGLSGADLELVARDARRLARRERTEIEHRHLAEALPVRLRRTLENMRLLARHEIGHAIVGTVLGAGHLVAVDISQEYDPNGGASVAGAAVFRLDPLEHRTATSHADTLCTKFGGMAAERMYYSVHGEGSISDLEEATALATYMIASVAMGDTLSSSGLRDPQALAQARTMEPVLARAVEELLQQQAARARKIVETHRDVIDELVELLIVRGRLSGLKIIETIRAYEAGKTLTEAV</sequence>
<keyword evidence="7" id="KW-0482">Metalloprotease</keyword>
<dbReference type="PANTHER" id="PTHR23076">
    <property type="entry name" value="METALLOPROTEASE M41 FTSH"/>
    <property type="match status" value="1"/>
</dbReference>
<evidence type="ECO:0000313" key="10">
    <source>
        <dbReference type="Proteomes" id="UP001230207"/>
    </source>
</evidence>
<evidence type="ECO:0000256" key="7">
    <source>
        <dbReference type="ARBA" id="ARBA00023049"/>
    </source>
</evidence>
<protein>
    <submittedName>
        <fullName evidence="9">ATP-dependent Zn protease</fullName>
    </submittedName>
</protein>
<keyword evidence="10" id="KW-1185">Reference proteome</keyword>
<dbReference type="SMART" id="SM00382">
    <property type="entry name" value="AAA"/>
    <property type="match status" value="1"/>
</dbReference>
<dbReference type="CDD" id="cd19481">
    <property type="entry name" value="RecA-like_protease"/>
    <property type="match status" value="1"/>
</dbReference>
<dbReference type="InterPro" id="IPR003959">
    <property type="entry name" value="ATPase_AAA_core"/>
</dbReference>
<reference evidence="9 10" key="1">
    <citation type="submission" date="2023-07" db="EMBL/GenBank/DDBJ databases">
        <title>Genomic Encyclopedia of Type Strains, Phase IV (KMG-IV): sequencing the most valuable type-strain genomes for metagenomic binning, comparative biology and taxonomic classification.</title>
        <authorList>
            <person name="Goeker M."/>
        </authorList>
    </citation>
    <scope>NUCLEOTIDE SEQUENCE [LARGE SCALE GENOMIC DNA]</scope>
    <source>
        <strain evidence="9 10">DSM 1112</strain>
    </source>
</reference>
<proteinExistence type="inferred from homology"/>
<feature type="domain" description="AAA+ ATPase" evidence="8">
    <location>
        <begin position="225"/>
        <end position="367"/>
    </location>
</feature>
<dbReference type="GO" id="GO:0008233">
    <property type="term" value="F:peptidase activity"/>
    <property type="evidence" value="ECO:0007669"/>
    <property type="project" value="UniProtKB-KW"/>
</dbReference>
<dbReference type="InterPro" id="IPR037219">
    <property type="entry name" value="Peptidase_M41-like"/>
</dbReference>
<dbReference type="Pfam" id="PF17862">
    <property type="entry name" value="AAA_lid_3"/>
    <property type="match status" value="1"/>
</dbReference>
<dbReference type="Gene3D" id="1.20.58.760">
    <property type="entry name" value="Peptidase M41"/>
    <property type="match status" value="1"/>
</dbReference>
<dbReference type="Pfam" id="PF01434">
    <property type="entry name" value="Peptidase_M41"/>
    <property type="match status" value="1"/>
</dbReference>
<keyword evidence="6" id="KW-0862">Zinc</keyword>
<dbReference type="Gene3D" id="3.40.50.300">
    <property type="entry name" value="P-loop containing nucleotide triphosphate hydrolases"/>
    <property type="match status" value="1"/>
</dbReference>
<dbReference type="SUPFAM" id="SSF140990">
    <property type="entry name" value="FtsH protease domain-like"/>
    <property type="match status" value="1"/>
</dbReference>
<evidence type="ECO:0000256" key="6">
    <source>
        <dbReference type="ARBA" id="ARBA00022833"/>
    </source>
</evidence>
<keyword evidence="5" id="KW-0378">Hydrolase</keyword>
<dbReference type="InterPro" id="IPR041569">
    <property type="entry name" value="AAA_lid_3"/>
</dbReference>
<organism evidence="9 10">
    <name type="scientific">Pararhizobium capsulatum DSM 1112</name>
    <dbReference type="NCBI Taxonomy" id="1121113"/>
    <lineage>
        <taxon>Bacteria</taxon>
        <taxon>Pseudomonadati</taxon>
        <taxon>Pseudomonadota</taxon>
        <taxon>Alphaproteobacteria</taxon>
        <taxon>Hyphomicrobiales</taxon>
        <taxon>Rhizobiaceae</taxon>
        <taxon>Rhizobium/Agrobacterium group</taxon>
        <taxon>Pararhizobium</taxon>
    </lineage>
</organism>
<dbReference type="Pfam" id="PF00004">
    <property type="entry name" value="AAA"/>
    <property type="match status" value="1"/>
</dbReference>
<dbReference type="InterPro" id="IPR000642">
    <property type="entry name" value="Peptidase_M41"/>
</dbReference>
<evidence type="ECO:0000256" key="2">
    <source>
        <dbReference type="ARBA" id="ARBA00010044"/>
    </source>
</evidence>
<dbReference type="Gene3D" id="1.10.8.60">
    <property type="match status" value="1"/>
</dbReference>
<dbReference type="SUPFAM" id="SSF52540">
    <property type="entry name" value="P-loop containing nucleoside triphosphate hydrolases"/>
    <property type="match status" value="1"/>
</dbReference>
<dbReference type="GO" id="GO:0006508">
    <property type="term" value="P:proteolysis"/>
    <property type="evidence" value="ECO:0007669"/>
    <property type="project" value="UniProtKB-KW"/>
</dbReference>
<accession>A0ABU0BL83</accession>
<dbReference type="InterPro" id="IPR027417">
    <property type="entry name" value="P-loop_NTPase"/>
</dbReference>
<gene>
    <name evidence="9" type="ORF">QO002_001132</name>
</gene>
<dbReference type="Proteomes" id="UP001230207">
    <property type="component" value="Unassembled WGS sequence"/>
</dbReference>
<dbReference type="EMBL" id="JAUSVF010000001">
    <property type="protein sequence ID" value="MDQ0318994.1"/>
    <property type="molecule type" value="Genomic_DNA"/>
</dbReference>
<evidence type="ECO:0000256" key="4">
    <source>
        <dbReference type="ARBA" id="ARBA00022723"/>
    </source>
</evidence>